<organism evidence="1 2">
    <name type="scientific">Erwinia aeris</name>
    <dbReference type="NCBI Taxonomy" id="3239803"/>
    <lineage>
        <taxon>Bacteria</taxon>
        <taxon>Pseudomonadati</taxon>
        <taxon>Pseudomonadota</taxon>
        <taxon>Gammaproteobacteria</taxon>
        <taxon>Enterobacterales</taxon>
        <taxon>Erwiniaceae</taxon>
        <taxon>Erwinia</taxon>
    </lineage>
</organism>
<dbReference type="Pfam" id="PF11119">
    <property type="entry name" value="DUF2633"/>
    <property type="match status" value="1"/>
</dbReference>
<comment type="caution">
    <text evidence="1">The sequence shown here is derived from an EMBL/GenBank/DDBJ whole genome shotgun (WGS) entry which is preliminary data.</text>
</comment>
<sequence length="58" mass="6632">MNRAMPFRKQRKTSRMTRIVLLVSFIILAARLLYVLPGAIEHHKQKQQETTVSAPGAK</sequence>
<dbReference type="EMBL" id="JBGFFX010000007">
    <property type="protein sequence ID" value="MEY8771364.1"/>
    <property type="molecule type" value="Genomic_DNA"/>
</dbReference>
<dbReference type="Proteomes" id="UP001565243">
    <property type="component" value="Unassembled WGS sequence"/>
</dbReference>
<reference evidence="1 2" key="1">
    <citation type="submission" date="2024-07" db="EMBL/GenBank/DDBJ databases">
        <authorList>
            <person name="Hebao G."/>
        </authorList>
    </citation>
    <scope>NUCLEOTIDE SEQUENCE [LARGE SCALE GENOMIC DNA]</scope>
    <source>
        <strain evidence="1 2">ACCC 02193</strain>
    </source>
</reference>
<dbReference type="RefSeq" id="WP_125289545.1">
    <property type="nucleotide sequence ID" value="NZ_JBGFFX010000007.1"/>
</dbReference>
<gene>
    <name evidence="1" type="ORF">AB6T85_13225</name>
</gene>
<evidence type="ECO:0000313" key="1">
    <source>
        <dbReference type="EMBL" id="MEY8771364.1"/>
    </source>
</evidence>
<proteinExistence type="predicted"/>
<name>A0ABV4E8X5_9GAMM</name>
<evidence type="ECO:0000313" key="2">
    <source>
        <dbReference type="Proteomes" id="UP001565243"/>
    </source>
</evidence>
<protein>
    <submittedName>
        <fullName evidence="1">YfgG family protein</fullName>
    </submittedName>
</protein>
<accession>A0ABV4E8X5</accession>
<keyword evidence="2" id="KW-1185">Reference proteome</keyword>
<dbReference type="InterPro" id="IPR022576">
    <property type="entry name" value="YfgG"/>
</dbReference>